<keyword evidence="5" id="KW-1185">Reference proteome</keyword>
<evidence type="ECO:0000313" key="5">
    <source>
        <dbReference type="Proteomes" id="UP000265000"/>
    </source>
</evidence>
<dbReference type="SUPFAM" id="SSF54001">
    <property type="entry name" value="Cysteine proteinases"/>
    <property type="match status" value="1"/>
</dbReference>
<evidence type="ECO:0000313" key="4">
    <source>
        <dbReference type="Ensembl" id="ENSFHEP00000032772.1"/>
    </source>
</evidence>
<dbReference type="PANTHER" id="PTHR24006:SF899">
    <property type="entry name" value="UBIQUITIN CARBOXYL-TERMINAL HYDROLASE"/>
    <property type="match status" value="1"/>
</dbReference>
<dbReference type="PROSITE" id="PS00973">
    <property type="entry name" value="USP_2"/>
    <property type="match status" value="1"/>
</dbReference>
<dbReference type="GO" id="GO:0005634">
    <property type="term" value="C:nucleus"/>
    <property type="evidence" value="ECO:0007669"/>
    <property type="project" value="TreeGrafter"/>
</dbReference>
<dbReference type="PANTHER" id="PTHR24006">
    <property type="entry name" value="UBIQUITIN CARBOXYL-TERMINAL HYDROLASE"/>
    <property type="match status" value="1"/>
</dbReference>
<dbReference type="GO" id="GO:0005829">
    <property type="term" value="C:cytosol"/>
    <property type="evidence" value="ECO:0007669"/>
    <property type="project" value="TreeGrafter"/>
</dbReference>
<dbReference type="OrthoDB" id="292964at2759"/>
<feature type="region of interest" description="Disordered" evidence="1">
    <location>
        <begin position="317"/>
        <end position="339"/>
    </location>
</feature>
<keyword evidence="3" id="KW-0378">Hydrolase</keyword>
<dbReference type="GO" id="GO:0016579">
    <property type="term" value="P:protein deubiquitination"/>
    <property type="evidence" value="ECO:0007669"/>
    <property type="project" value="InterPro"/>
</dbReference>
<sequence>MQRCQNLDLKCRNMNRVTLKRFTQKLENLAVSDYQGLRSPGLTCYLNSVLQVLFMTEEFREAVTRNDCENQTTIDPHLGELFSGLEVEMAKTHNIAKRLGIRDVYEQRDAAEYFEKILCQTSPEASKIFRGELHHKTTCLKCYQTSQSSNFFWVLPLSMGDPKSRTFCVLQGLKNFFRAQRVSEDNQIFCSRCNEKQDADTEYEMTHRPDVLTLLLKRFSFDYRRGRYVKLHCKADVAQALEVQSRRYDLYAVVHHYGDLMGGHYIAEIKSFETGSWYRFDDNTVRRVNKPCPEDATQDSSSETAYLLMYKMASGRAEKTDGSAPSDETGDGCNEAEPREGLVSEHLLKTESQRGAGGRHLTSELMGEDTFKKKRSGSIRRGSGQSNQIPAQVMLQGGPWLPADTDSMQQMSFSNRDTSSYETFHQRPVSATNGIGANVPRGRTSKNATKTVTNNHLYNRSPIRGRKESAEAPAVAAKQKNGPTNAKTWGVDNYNAKSTPLYYSTSSSTRSSPSFRTGTGSSVPNHKATAEQRSLKGKTQRV</sequence>
<evidence type="ECO:0000313" key="3">
    <source>
        <dbReference type="EMBL" id="JAQ29851.1"/>
    </source>
</evidence>
<dbReference type="AlphaFoldDB" id="A0A146ND89"/>
<dbReference type="InterPro" id="IPR050164">
    <property type="entry name" value="Peptidase_C19"/>
</dbReference>
<reference evidence="3" key="1">
    <citation type="submission" date="2015-01" db="EMBL/GenBank/DDBJ databases">
        <title>EvidentialGene: Evidence-directed Construction of Complete mRNA Transcriptomes without Genomes.</title>
        <authorList>
            <person name="Gilbert D.G."/>
        </authorList>
    </citation>
    <scope>NUCLEOTIDE SEQUENCE</scope>
</reference>
<dbReference type="PROSITE" id="PS50235">
    <property type="entry name" value="USP_3"/>
    <property type="match status" value="1"/>
</dbReference>
<feature type="domain" description="USP" evidence="2">
    <location>
        <begin position="35"/>
        <end position="313"/>
    </location>
</feature>
<dbReference type="STRING" id="8078.ENSFHEP00000032772"/>
<name>A0A146ND89_FUNHE</name>
<dbReference type="Ensembl" id="ENSFHET00000034080.1">
    <property type="protein sequence ID" value="ENSFHEP00000032772.1"/>
    <property type="gene ID" value="ENSFHEG00000019433.1"/>
</dbReference>
<dbReference type="GeneTree" id="ENSGT00940000174852"/>
<evidence type="ECO:0000259" key="2">
    <source>
        <dbReference type="PROSITE" id="PS50235"/>
    </source>
</evidence>
<dbReference type="InterPro" id="IPR028889">
    <property type="entry name" value="USP"/>
</dbReference>
<accession>A0A146ND89</accession>
<organism evidence="3">
    <name type="scientific">Fundulus heteroclitus</name>
    <name type="common">Killifish</name>
    <name type="synonym">Mummichog</name>
    <dbReference type="NCBI Taxonomy" id="8078"/>
    <lineage>
        <taxon>Eukaryota</taxon>
        <taxon>Metazoa</taxon>
        <taxon>Chordata</taxon>
        <taxon>Craniata</taxon>
        <taxon>Vertebrata</taxon>
        <taxon>Euteleostomi</taxon>
        <taxon>Actinopterygii</taxon>
        <taxon>Neopterygii</taxon>
        <taxon>Teleostei</taxon>
        <taxon>Neoteleostei</taxon>
        <taxon>Acanthomorphata</taxon>
        <taxon>Ovalentaria</taxon>
        <taxon>Atherinomorphae</taxon>
        <taxon>Cyprinodontiformes</taxon>
        <taxon>Fundulidae</taxon>
        <taxon>Fundulus</taxon>
    </lineage>
</organism>
<dbReference type="InterPro" id="IPR001394">
    <property type="entry name" value="Peptidase_C19_UCH"/>
</dbReference>
<reference evidence="4" key="2">
    <citation type="submission" date="2025-05" db="UniProtKB">
        <authorList>
            <consortium name="Ensembl"/>
        </authorList>
    </citation>
    <scope>IDENTIFICATION</scope>
</reference>
<dbReference type="InterPro" id="IPR018200">
    <property type="entry name" value="USP_CS"/>
</dbReference>
<dbReference type="Gene3D" id="3.90.70.10">
    <property type="entry name" value="Cysteine proteinases"/>
    <property type="match status" value="1"/>
</dbReference>
<dbReference type="GO" id="GO:0004843">
    <property type="term" value="F:cysteine-type deubiquitinase activity"/>
    <property type="evidence" value="ECO:0007669"/>
    <property type="project" value="InterPro"/>
</dbReference>
<dbReference type="Pfam" id="PF00443">
    <property type="entry name" value="UCH"/>
    <property type="match status" value="1"/>
</dbReference>
<protein>
    <submittedName>
        <fullName evidence="3">Ubiquitin carboxyl-terminal hydrolase 12</fullName>
    </submittedName>
    <submittedName>
        <fullName evidence="4">Ubiquitin carboxyl-terminal hydrolase 47</fullName>
    </submittedName>
</protein>
<feature type="compositionally biased region" description="Low complexity" evidence="1">
    <location>
        <begin position="498"/>
        <end position="522"/>
    </location>
</feature>
<dbReference type="EMBL" id="GCES01156471">
    <property type="protein sequence ID" value="JAQ29851.1"/>
    <property type="molecule type" value="Transcribed_RNA"/>
</dbReference>
<proteinExistence type="predicted"/>
<evidence type="ECO:0000256" key="1">
    <source>
        <dbReference type="SAM" id="MobiDB-lite"/>
    </source>
</evidence>
<dbReference type="InterPro" id="IPR038765">
    <property type="entry name" value="Papain-like_cys_pep_sf"/>
</dbReference>
<feature type="region of interest" description="Disordered" evidence="1">
    <location>
        <begin position="465"/>
        <end position="542"/>
    </location>
</feature>
<dbReference type="Proteomes" id="UP000265000">
    <property type="component" value="Unplaced"/>
</dbReference>
<dbReference type="GeneID" id="105916830"/>